<feature type="transmembrane region" description="Helical" evidence="1">
    <location>
        <begin position="48"/>
        <end position="70"/>
    </location>
</feature>
<name>A0A285IUS0_9GAMM</name>
<organism evidence="2 3">
    <name type="scientific">Arsukibacterium tuosuense</name>
    <dbReference type="NCBI Taxonomy" id="1323745"/>
    <lineage>
        <taxon>Bacteria</taxon>
        <taxon>Pseudomonadati</taxon>
        <taxon>Pseudomonadota</taxon>
        <taxon>Gammaproteobacteria</taxon>
        <taxon>Chromatiales</taxon>
        <taxon>Chromatiaceae</taxon>
        <taxon>Arsukibacterium</taxon>
    </lineage>
</organism>
<keyword evidence="1" id="KW-1133">Transmembrane helix</keyword>
<keyword evidence="1" id="KW-0472">Membrane</keyword>
<reference evidence="3" key="1">
    <citation type="submission" date="2017-09" db="EMBL/GenBank/DDBJ databases">
        <authorList>
            <person name="Varghese N."/>
            <person name="Submissions S."/>
        </authorList>
    </citation>
    <scope>NUCLEOTIDE SEQUENCE [LARGE SCALE GENOMIC DNA]</scope>
    <source>
        <strain evidence="3">CGMCC 1.12461</strain>
    </source>
</reference>
<accession>A0A285IUS0</accession>
<sequence length="94" mass="10765">MFESTEWLHLYQQSSIGFLLWFVPLFLAIYFIPSLVALFFNRKHLGKIVLANIPAGFSVIAWCALIGVAFTGKLLDKNLFNKNKTSQQMENSHE</sequence>
<dbReference type="EMBL" id="OBEB01000003">
    <property type="protein sequence ID" value="SNY51739.1"/>
    <property type="molecule type" value="Genomic_DNA"/>
</dbReference>
<protein>
    <submittedName>
        <fullName evidence="2">Superinfection immunity protein</fullName>
    </submittedName>
</protein>
<evidence type="ECO:0000313" key="2">
    <source>
        <dbReference type="EMBL" id="SNY51739.1"/>
    </source>
</evidence>
<dbReference type="OrthoDB" id="5771061at2"/>
<feature type="transmembrane region" description="Helical" evidence="1">
    <location>
        <begin position="20"/>
        <end position="41"/>
    </location>
</feature>
<dbReference type="Proteomes" id="UP000219353">
    <property type="component" value="Unassembled WGS sequence"/>
</dbReference>
<dbReference type="InterPro" id="IPR016410">
    <property type="entry name" value="Phage_imm"/>
</dbReference>
<dbReference type="RefSeq" id="WP_097111196.1">
    <property type="nucleotide sequence ID" value="NZ_OBEB01000003.1"/>
</dbReference>
<evidence type="ECO:0000256" key="1">
    <source>
        <dbReference type="SAM" id="Phobius"/>
    </source>
</evidence>
<keyword evidence="1" id="KW-0812">Transmembrane</keyword>
<dbReference type="Pfam" id="PF14373">
    <property type="entry name" value="Imm_superinfect"/>
    <property type="match status" value="1"/>
</dbReference>
<keyword evidence="3" id="KW-1185">Reference proteome</keyword>
<proteinExistence type="predicted"/>
<evidence type="ECO:0000313" key="3">
    <source>
        <dbReference type="Proteomes" id="UP000219353"/>
    </source>
</evidence>
<dbReference type="AlphaFoldDB" id="A0A285IUS0"/>
<gene>
    <name evidence="2" type="ORF">SAMN06297280_1962</name>
</gene>